<protein>
    <recommendedName>
        <fullName evidence="5">glycine oxidase</fullName>
        <ecNumber evidence="5">1.4.3.19</ecNumber>
    </recommendedName>
</protein>
<keyword evidence="2" id="KW-0784">Thiamine biosynthesis</keyword>
<evidence type="ECO:0000256" key="1">
    <source>
        <dbReference type="ARBA" id="ARBA00004948"/>
    </source>
</evidence>
<keyword evidence="8" id="KW-1185">Reference proteome</keyword>
<proteinExistence type="predicted"/>
<dbReference type="PRINTS" id="PR00411">
    <property type="entry name" value="PNDRDTASEI"/>
</dbReference>
<dbReference type="InterPro" id="IPR006076">
    <property type="entry name" value="FAD-dep_OxRdtase"/>
</dbReference>
<dbReference type="Gene3D" id="3.50.50.60">
    <property type="entry name" value="FAD/NAD(P)-binding domain"/>
    <property type="match status" value="1"/>
</dbReference>
<dbReference type="Gene3D" id="3.30.9.10">
    <property type="entry name" value="D-Amino Acid Oxidase, subunit A, domain 2"/>
    <property type="match status" value="1"/>
</dbReference>
<reference evidence="8" key="1">
    <citation type="journal article" date="2019" name="Int. J. Syst. Evol. Microbiol.">
        <title>The Global Catalogue of Microorganisms (GCM) 10K type strain sequencing project: providing services to taxonomists for standard genome sequencing and annotation.</title>
        <authorList>
            <consortium name="The Broad Institute Genomics Platform"/>
            <consortium name="The Broad Institute Genome Sequencing Center for Infectious Disease"/>
            <person name="Wu L."/>
            <person name="Ma J."/>
        </authorList>
    </citation>
    <scope>NUCLEOTIDE SEQUENCE [LARGE SCALE GENOMIC DNA]</scope>
    <source>
        <strain evidence="8">JCM 17975</strain>
    </source>
</reference>
<evidence type="ECO:0000256" key="5">
    <source>
        <dbReference type="ARBA" id="ARBA00050018"/>
    </source>
</evidence>
<evidence type="ECO:0000256" key="4">
    <source>
        <dbReference type="ARBA" id="ARBA00049872"/>
    </source>
</evidence>
<dbReference type="RefSeq" id="WP_253874316.1">
    <property type="nucleotide sequence ID" value="NZ_BAABHM010000009.1"/>
</dbReference>
<dbReference type="NCBIfam" id="TIGR02352">
    <property type="entry name" value="thiamin_ThiO"/>
    <property type="match status" value="1"/>
</dbReference>
<gene>
    <name evidence="7" type="primary">thiO</name>
    <name evidence="7" type="ORF">GCM10023198_16460</name>
</gene>
<evidence type="ECO:0000256" key="3">
    <source>
        <dbReference type="ARBA" id="ARBA00023002"/>
    </source>
</evidence>
<name>A0ABP8WYZ7_9MICO</name>
<feature type="domain" description="FAD dependent oxidoreductase" evidence="6">
    <location>
        <begin position="11"/>
        <end position="369"/>
    </location>
</feature>
<dbReference type="PANTHER" id="PTHR13847:SF289">
    <property type="entry name" value="GLYCINE OXIDASE"/>
    <property type="match status" value="1"/>
</dbReference>
<comment type="catalytic activity">
    <reaction evidence="4">
        <text>glycine + O2 + H2O = glyoxylate + H2O2 + NH4(+)</text>
        <dbReference type="Rhea" id="RHEA:11532"/>
        <dbReference type="ChEBI" id="CHEBI:15377"/>
        <dbReference type="ChEBI" id="CHEBI:15379"/>
        <dbReference type="ChEBI" id="CHEBI:16240"/>
        <dbReference type="ChEBI" id="CHEBI:28938"/>
        <dbReference type="ChEBI" id="CHEBI:36655"/>
        <dbReference type="ChEBI" id="CHEBI:57305"/>
        <dbReference type="EC" id="1.4.3.19"/>
    </reaction>
</comment>
<evidence type="ECO:0000256" key="2">
    <source>
        <dbReference type="ARBA" id="ARBA00022977"/>
    </source>
</evidence>
<dbReference type="SUPFAM" id="SSF51905">
    <property type="entry name" value="FAD/NAD(P)-binding domain"/>
    <property type="match status" value="1"/>
</dbReference>
<dbReference type="InterPro" id="IPR036188">
    <property type="entry name" value="FAD/NAD-bd_sf"/>
</dbReference>
<organism evidence="7 8">
    <name type="scientific">Promicromonospora umidemergens</name>
    <dbReference type="NCBI Taxonomy" id="629679"/>
    <lineage>
        <taxon>Bacteria</taxon>
        <taxon>Bacillati</taxon>
        <taxon>Actinomycetota</taxon>
        <taxon>Actinomycetes</taxon>
        <taxon>Micrococcales</taxon>
        <taxon>Promicromonosporaceae</taxon>
        <taxon>Promicromonospora</taxon>
    </lineage>
</organism>
<dbReference type="Pfam" id="PF01266">
    <property type="entry name" value="DAO"/>
    <property type="match status" value="1"/>
</dbReference>
<keyword evidence="3" id="KW-0560">Oxidoreductase</keyword>
<dbReference type="SUPFAM" id="SSF54373">
    <property type="entry name" value="FAD-linked reductases, C-terminal domain"/>
    <property type="match status" value="1"/>
</dbReference>
<evidence type="ECO:0000313" key="7">
    <source>
        <dbReference type="EMBL" id="GAA4697028.1"/>
    </source>
</evidence>
<accession>A0ABP8WYZ7</accession>
<dbReference type="EMBL" id="BAABHM010000009">
    <property type="protein sequence ID" value="GAA4697028.1"/>
    <property type="molecule type" value="Genomic_DNA"/>
</dbReference>
<dbReference type="InterPro" id="IPR012727">
    <property type="entry name" value="Gly_oxidase_ThiO"/>
</dbReference>
<evidence type="ECO:0000259" key="6">
    <source>
        <dbReference type="Pfam" id="PF01266"/>
    </source>
</evidence>
<comment type="caution">
    <text evidence="7">The sequence shown here is derived from an EMBL/GenBank/DDBJ whole genome shotgun (WGS) entry which is preliminary data.</text>
</comment>
<dbReference type="Proteomes" id="UP001500843">
    <property type="component" value="Unassembled WGS sequence"/>
</dbReference>
<sequence>MSSHVSSRACDVLVIGGGIIGLTAAWRALEAGASVVVLDPSPGDGATHAAAGMLAPVMEAGFGEAGQARLGTASLALWPAFAEALEHAAGLAPGAVGLETTGTLAVAYDSDDLVAMRRMLALHREWGLGSTEISADDARRREPAIGQRLAGAAWVPRDHRVDPRAVHGALLAVVAARGTLVRRAAVLLTWAGGAVGDGMVADGAVVGAVDEAGDGYAAGTVVLAAGHASGALFAGAPTRPVPGTTLRLDAAADRAPAVVVRGTVQGRPVYAVPRAPRSDGRREVVVGATSDEREDDHLTRAGDVFALLRDARAFLPGLDDAVLVETTTRSRPGSPDNAPLLGRAADGLCLATGHHRNGILLTPLTAAAVDQVLGVAPVGSQAEEAVEAADQFADPRRFADTYSTTRGGTA</sequence>
<evidence type="ECO:0000313" key="8">
    <source>
        <dbReference type="Proteomes" id="UP001500843"/>
    </source>
</evidence>
<dbReference type="EC" id="1.4.3.19" evidence="5"/>
<comment type="pathway">
    <text evidence="1">Cofactor biosynthesis; thiamine diphosphate biosynthesis.</text>
</comment>
<dbReference type="PANTHER" id="PTHR13847">
    <property type="entry name" value="SARCOSINE DEHYDROGENASE-RELATED"/>
    <property type="match status" value="1"/>
</dbReference>